<feature type="domain" description="Alpha/beta hydrolase fold-3" evidence="2">
    <location>
        <begin position="96"/>
        <end position="314"/>
    </location>
</feature>
<dbReference type="EMBL" id="JAYMYR010000008">
    <property type="protein sequence ID" value="KAK7345985.1"/>
    <property type="molecule type" value="Genomic_DNA"/>
</dbReference>
<name>A0AAN9M0N6_PHACN</name>
<comment type="similarity">
    <text evidence="1">Belongs to the 'GDXG' lipolytic enzyme family.</text>
</comment>
<dbReference type="GO" id="GO:0016787">
    <property type="term" value="F:hydrolase activity"/>
    <property type="evidence" value="ECO:0007669"/>
    <property type="project" value="InterPro"/>
</dbReference>
<dbReference type="PANTHER" id="PTHR23024:SF467">
    <property type="entry name" value="CARBOXYLESTERASE 12-RELATED"/>
    <property type="match status" value="1"/>
</dbReference>
<protein>
    <recommendedName>
        <fullName evidence="2">Alpha/beta hydrolase fold-3 domain-containing protein</fullName>
    </recommendedName>
</protein>
<reference evidence="3 4" key="1">
    <citation type="submission" date="2024-01" db="EMBL/GenBank/DDBJ databases">
        <title>The genomes of 5 underutilized Papilionoideae crops provide insights into root nodulation and disease resistanc.</title>
        <authorList>
            <person name="Jiang F."/>
        </authorList>
    </citation>
    <scope>NUCLEOTIDE SEQUENCE [LARGE SCALE GENOMIC DNA]</scope>
    <source>
        <strain evidence="3">JINMINGXINNONG_FW02</strain>
        <tissue evidence="3">Leaves</tissue>
    </source>
</reference>
<evidence type="ECO:0000313" key="4">
    <source>
        <dbReference type="Proteomes" id="UP001374584"/>
    </source>
</evidence>
<dbReference type="InterPro" id="IPR013094">
    <property type="entry name" value="AB_hydrolase_3"/>
</dbReference>
<evidence type="ECO:0000259" key="2">
    <source>
        <dbReference type="Pfam" id="PF07859"/>
    </source>
</evidence>
<dbReference type="Proteomes" id="UP001374584">
    <property type="component" value="Unassembled WGS sequence"/>
</dbReference>
<dbReference type="InterPro" id="IPR029058">
    <property type="entry name" value="AB_hydrolase_fold"/>
</dbReference>
<dbReference type="Pfam" id="PF07859">
    <property type="entry name" value="Abhydrolase_3"/>
    <property type="match status" value="1"/>
</dbReference>
<proteinExistence type="inferred from homology"/>
<gene>
    <name evidence="3" type="ORF">VNO80_20498</name>
</gene>
<dbReference type="SUPFAM" id="SSF53474">
    <property type="entry name" value="alpha/beta-Hydrolases"/>
    <property type="match status" value="1"/>
</dbReference>
<evidence type="ECO:0000256" key="1">
    <source>
        <dbReference type="ARBA" id="ARBA00010515"/>
    </source>
</evidence>
<dbReference type="AlphaFoldDB" id="A0AAN9M0N6"/>
<organism evidence="3 4">
    <name type="scientific">Phaseolus coccineus</name>
    <name type="common">Scarlet runner bean</name>
    <name type="synonym">Phaseolus multiflorus</name>
    <dbReference type="NCBI Taxonomy" id="3886"/>
    <lineage>
        <taxon>Eukaryota</taxon>
        <taxon>Viridiplantae</taxon>
        <taxon>Streptophyta</taxon>
        <taxon>Embryophyta</taxon>
        <taxon>Tracheophyta</taxon>
        <taxon>Spermatophyta</taxon>
        <taxon>Magnoliopsida</taxon>
        <taxon>eudicotyledons</taxon>
        <taxon>Gunneridae</taxon>
        <taxon>Pentapetalae</taxon>
        <taxon>rosids</taxon>
        <taxon>fabids</taxon>
        <taxon>Fabales</taxon>
        <taxon>Fabaceae</taxon>
        <taxon>Papilionoideae</taxon>
        <taxon>50 kb inversion clade</taxon>
        <taxon>NPAAA clade</taxon>
        <taxon>indigoferoid/millettioid clade</taxon>
        <taxon>Phaseoleae</taxon>
        <taxon>Phaseolus</taxon>
    </lineage>
</organism>
<evidence type="ECO:0000313" key="3">
    <source>
        <dbReference type="EMBL" id="KAK7345985.1"/>
    </source>
</evidence>
<dbReference type="InterPro" id="IPR050466">
    <property type="entry name" value="Carboxylest/Gibb_receptor"/>
</dbReference>
<sequence>MHIITSHKVTHFLSSPSPSSAMDSSSTEVAFDFSPFLKVYKDGSVQRVSGCDVVPPCYDTETNVESKDVVISKDDDVSARLFIPKLSDQTQKLPLLVYFHGGGFCIETPYSPPYHKFLNSIVSKAHIVAVSVHYRRAPEHPLPIAYEDSWTSLKWVASHFDGNGPEEWLNRHVDFGKVFCGGDSAGANIVHNMGVRAGTQGLPGLNVEGIVLVHPYFWGVERIGSESEKPEHLAMVDNLWRFACPTSTGSDDPLINPGTDPNLGKLACKRVVIFVAEDDLMKDRGWYYKELVEKCGWQGVAEVMEAKGENHVFHLFNPHSHNALSLLHRFASFINHS</sequence>
<keyword evidence="4" id="KW-1185">Reference proteome</keyword>
<dbReference type="Gene3D" id="3.40.50.1820">
    <property type="entry name" value="alpha/beta hydrolase"/>
    <property type="match status" value="1"/>
</dbReference>
<dbReference type="PANTHER" id="PTHR23024">
    <property type="entry name" value="ARYLACETAMIDE DEACETYLASE"/>
    <property type="match status" value="1"/>
</dbReference>
<comment type="caution">
    <text evidence="3">The sequence shown here is derived from an EMBL/GenBank/DDBJ whole genome shotgun (WGS) entry which is preliminary data.</text>
</comment>
<accession>A0AAN9M0N6</accession>